<proteinExistence type="predicted"/>
<dbReference type="InterPro" id="IPR036526">
    <property type="entry name" value="C-N_Hydrolase_sf"/>
</dbReference>
<dbReference type="Proteomes" id="UP001189429">
    <property type="component" value="Unassembled WGS sequence"/>
</dbReference>
<organism evidence="3 4">
    <name type="scientific">Prorocentrum cordatum</name>
    <dbReference type="NCBI Taxonomy" id="2364126"/>
    <lineage>
        <taxon>Eukaryota</taxon>
        <taxon>Sar</taxon>
        <taxon>Alveolata</taxon>
        <taxon>Dinophyceae</taxon>
        <taxon>Prorocentrales</taxon>
        <taxon>Prorocentraceae</taxon>
        <taxon>Prorocentrum</taxon>
    </lineage>
</organism>
<name>A0ABN9SPK3_9DINO</name>
<keyword evidence="1" id="KW-0378">Hydrolase</keyword>
<dbReference type="EMBL" id="CAUYUJ010012359">
    <property type="protein sequence ID" value="CAK0833813.1"/>
    <property type="molecule type" value="Genomic_DNA"/>
</dbReference>
<dbReference type="Pfam" id="PF00795">
    <property type="entry name" value="CN_hydrolase"/>
    <property type="match status" value="1"/>
</dbReference>
<evidence type="ECO:0000259" key="2">
    <source>
        <dbReference type="Pfam" id="PF00795"/>
    </source>
</evidence>
<sequence>MGAHLQQICHCAASPAVAGSASCLAGVARCLQRRSPAPAARAQGGASMRLVASLARDSGVCVALPYAETEHEAPTGGAVAAAPIYNSCAVFDASGRLALNYRKVNLWGPWEQASFVRGSSEQLRCADVALASGRSVRCGAMICYDAGLDDSDPPTHTTLPNRKDLMDVGHMGSCVVFFGSLRGRIEART</sequence>
<protein>
    <recommendedName>
        <fullName evidence="2">CN hydrolase domain-containing protein</fullName>
    </recommendedName>
</protein>
<evidence type="ECO:0000313" key="3">
    <source>
        <dbReference type="EMBL" id="CAK0833813.1"/>
    </source>
</evidence>
<gene>
    <name evidence="3" type="ORF">PCOR1329_LOCUS31396</name>
</gene>
<dbReference type="PANTHER" id="PTHR43674:SF2">
    <property type="entry name" value="BETA-UREIDOPROPIONASE"/>
    <property type="match status" value="1"/>
</dbReference>
<dbReference type="InterPro" id="IPR050345">
    <property type="entry name" value="Aliph_Amidase/BUP"/>
</dbReference>
<keyword evidence="4" id="KW-1185">Reference proteome</keyword>
<dbReference type="SUPFAM" id="SSF56317">
    <property type="entry name" value="Carbon-nitrogen hydrolase"/>
    <property type="match status" value="1"/>
</dbReference>
<dbReference type="PANTHER" id="PTHR43674">
    <property type="entry name" value="NITRILASE C965.09-RELATED"/>
    <property type="match status" value="1"/>
</dbReference>
<evidence type="ECO:0000313" key="4">
    <source>
        <dbReference type="Proteomes" id="UP001189429"/>
    </source>
</evidence>
<dbReference type="Gene3D" id="3.60.110.10">
    <property type="entry name" value="Carbon-nitrogen hydrolase"/>
    <property type="match status" value="1"/>
</dbReference>
<comment type="caution">
    <text evidence="3">The sequence shown here is derived from an EMBL/GenBank/DDBJ whole genome shotgun (WGS) entry which is preliminary data.</text>
</comment>
<reference evidence="3" key="1">
    <citation type="submission" date="2023-10" db="EMBL/GenBank/DDBJ databases">
        <authorList>
            <person name="Chen Y."/>
            <person name="Shah S."/>
            <person name="Dougan E. K."/>
            <person name="Thang M."/>
            <person name="Chan C."/>
        </authorList>
    </citation>
    <scope>NUCLEOTIDE SEQUENCE [LARGE SCALE GENOMIC DNA]</scope>
</reference>
<accession>A0ABN9SPK3</accession>
<feature type="domain" description="CN hydrolase" evidence="2">
    <location>
        <begin position="33"/>
        <end position="149"/>
    </location>
</feature>
<evidence type="ECO:0000256" key="1">
    <source>
        <dbReference type="ARBA" id="ARBA00022801"/>
    </source>
</evidence>
<dbReference type="InterPro" id="IPR003010">
    <property type="entry name" value="C-N_Hydrolase"/>
</dbReference>